<evidence type="ECO:0000313" key="2">
    <source>
        <dbReference type="Proteomes" id="UP000034135"/>
    </source>
</evidence>
<gene>
    <name evidence="1" type="ORF">UV33_C0007G0005</name>
</gene>
<reference evidence="1 2" key="1">
    <citation type="journal article" date="2015" name="Nature">
        <title>rRNA introns, odd ribosomes, and small enigmatic genomes across a large radiation of phyla.</title>
        <authorList>
            <person name="Brown C.T."/>
            <person name="Hug L.A."/>
            <person name="Thomas B.C."/>
            <person name="Sharon I."/>
            <person name="Castelle C.J."/>
            <person name="Singh A."/>
            <person name="Wilkins M.J."/>
            <person name="Williams K.H."/>
            <person name="Banfield J.F."/>
        </authorList>
    </citation>
    <scope>NUCLEOTIDE SEQUENCE [LARGE SCALE GENOMIC DNA]</scope>
</reference>
<protein>
    <submittedName>
        <fullName evidence="1">Uncharacterized protein</fullName>
    </submittedName>
</protein>
<name>A0A0G1D2Z5_9BACT</name>
<organism evidence="1 2">
    <name type="scientific">Candidatus Daviesbacteria bacterium GW2011_GWA1_42_6</name>
    <dbReference type="NCBI Taxonomy" id="1618420"/>
    <lineage>
        <taxon>Bacteria</taxon>
        <taxon>Candidatus Daviesiibacteriota</taxon>
    </lineage>
</organism>
<dbReference type="AlphaFoldDB" id="A0A0G1D2Z5"/>
<dbReference type="Proteomes" id="UP000034135">
    <property type="component" value="Unassembled WGS sequence"/>
</dbReference>
<proteinExistence type="predicted"/>
<dbReference type="EMBL" id="LCEB01000007">
    <property type="protein sequence ID" value="KKS65266.1"/>
    <property type="molecule type" value="Genomic_DNA"/>
</dbReference>
<comment type="caution">
    <text evidence="1">The sequence shown here is derived from an EMBL/GenBank/DDBJ whole genome shotgun (WGS) entry which is preliminary data.</text>
</comment>
<evidence type="ECO:0000313" key="1">
    <source>
        <dbReference type="EMBL" id="KKS65266.1"/>
    </source>
</evidence>
<accession>A0A0G1D2Z5</accession>
<sequence>MAVEVLDAEKLAKSQAEKIACFFGAEIPEPGDWLFETAERNRQEELLAMAPFYLPKRQLAEGISFPGLKRPLDSWLYSQIKAGTVDPDADWLPGEWVLFDTTKRPDYNNGKQMYKDTPRFKGMLAMLRERSQITVPNAYEDVPRDSRFAVSADEIDGSSAAVARAVADILHIQVEQVSTPLYSSFNYIGNLAHPELGQANTWEWFRNNFGGGGRLCGGRSGGGGLSDVSYRWSGYRNGDIGFRLQVSSPAGA</sequence>